<comment type="caution">
    <text evidence="5">The sequence shown here is derived from an EMBL/GenBank/DDBJ whole genome shotgun (WGS) entry which is preliminary data.</text>
</comment>
<accession>A0A9W9Y3E8</accession>
<evidence type="ECO:0000313" key="5">
    <source>
        <dbReference type="EMBL" id="KAJ5515023.1"/>
    </source>
</evidence>
<evidence type="ECO:0000313" key="6">
    <source>
        <dbReference type="Proteomes" id="UP001149954"/>
    </source>
</evidence>
<comment type="similarity">
    <text evidence="1">Belongs to the thiolase-like superfamily. Thiolase family.</text>
</comment>
<dbReference type="OrthoDB" id="435240at2759"/>
<keyword evidence="2" id="KW-0808">Transferase</keyword>
<reference evidence="5" key="1">
    <citation type="submission" date="2022-12" db="EMBL/GenBank/DDBJ databases">
        <authorList>
            <person name="Petersen C."/>
        </authorList>
    </citation>
    <scope>NUCLEOTIDE SEQUENCE</scope>
    <source>
        <strain evidence="5">IBT 29495</strain>
    </source>
</reference>
<dbReference type="PANTHER" id="PTHR18919:SF139">
    <property type="entry name" value="THIOLASE-LIKE PROTEIN TYPE 1 ADDITIONAL C-TERMINAL DOMAIN-CONTAINING PROTEIN"/>
    <property type="match status" value="1"/>
</dbReference>
<dbReference type="GO" id="GO:0016746">
    <property type="term" value="F:acyltransferase activity"/>
    <property type="evidence" value="ECO:0007669"/>
    <property type="project" value="UniProtKB-KW"/>
</dbReference>
<dbReference type="Gene3D" id="3.40.47.10">
    <property type="match status" value="1"/>
</dbReference>
<protein>
    <recommendedName>
        <fullName evidence="4">Thiolase-like protein type 1 additional C-terminal domain-containing protein</fullName>
    </recommendedName>
</protein>
<dbReference type="PANTHER" id="PTHR18919">
    <property type="entry name" value="ACETYL-COA C-ACYLTRANSFERASE"/>
    <property type="match status" value="1"/>
</dbReference>
<name>A0A9W9Y3E8_9EURO</name>
<keyword evidence="3" id="KW-0012">Acyltransferase</keyword>
<dbReference type="SUPFAM" id="SSF53901">
    <property type="entry name" value="Thiolase-like"/>
    <property type="match status" value="2"/>
</dbReference>
<gene>
    <name evidence="5" type="ORF">N7463_004575</name>
</gene>
<evidence type="ECO:0000256" key="1">
    <source>
        <dbReference type="ARBA" id="ARBA00010982"/>
    </source>
</evidence>
<keyword evidence="6" id="KW-1185">Reference proteome</keyword>
<dbReference type="Gene3D" id="2.40.50.840">
    <property type="match status" value="1"/>
</dbReference>
<dbReference type="InterPro" id="IPR040771">
    <property type="entry name" value="TLP1_add_C"/>
</dbReference>
<sequence>MMVPHKVPIIIGVGEVDNASRRKEDAIEPLHLMLRAVREAASDSCNSNSPAIISSIDSVKVVASSTWPYKDLPGLVCEGLGIKAHYTAYSELAGSASVELIDDTARMIANEEIEVGVVVGGEAMASLKTFIKDGAYPPPWTPPETAQVYYANDTDMLTGIGRAHQVGVPMHVYSMYENALRWRRRQSLLENIEESSSLYGQFAYIASQHPMAWNHGKYPRKANEIRNITKKNRMICFPYPLLMNAFNDVNLASACIMTTTEYAERMGISRDKWIFPLGGGRAKDSKDFWNRPNFYSSQAISSSLDLCFQSSGLCKDDIDLFDFYSCFPIVPKLACRHLGFPCDEPPKPITLLGGLNSFGGPGANYSLHAVAEMVRRLRKLGGLPRPSNGLVLANGGVLTTENAICLSTHARKDNNRYPTRDNNQLLPAGQLPPPVSMHQEGEALIETYTVEYNRENQPKLGHIVCRLKRNGHRIIANHGDLTTLEQLSSWTEEPIGRTGFVTRSSPMTDQNLFVFRKGDTCRM</sequence>
<dbReference type="AlphaFoldDB" id="A0A9W9Y3E8"/>
<dbReference type="Proteomes" id="UP001149954">
    <property type="component" value="Unassembled WGS sequence"/>
</dbReference>
<reference evidence="5" key="2">
    <citation type="journal article" date="2023" name="IMA Fungus">
        <title>Comparative genomic study of the Penicillium genus elucidates a diverse pangenome and 15 lateral gene transfer events.</title>
        <authorList>
            <person name="Petersen C."/>
            <person name="Sorensen T."/>
            <person name="Nielsen M.R."/>
            <person name="Sondergaard T.E."/>
            <person name="Sorensen J.L."/>
            <person name="Fitzpatrick D.A."/>
            <person name="Frisvad J.C."/>
            <person name="Nielsen K.L."/>
        </authorList>
    </citation>
    <scope>NUCLEOTIDE SEQUENCE</scope>
    <source>
        <strain evidence="5">IBT 29495</strain>
    </source>
</reference>
<dbReference type="EMBL" id="JAPWDS010000002">
    <property type="protein sequence ID" value="KAJ5515023.1"/>
    <property type="molecule type" value="Genomic_DNA"/>
</dbReference>
<evidence type="ECO:0000256" key="3">
    <source>
        <dbReference type="ARBA" id="ARBA00023315"/>
    </source>
</evidence>
<organism evidence="5 6">
    <name type="scientific">Penicillium fimorum</name>
    <dbReference type="NCBI Taxonomy" id="1882269"/>
    <lineage>
        <taxon>Eukaryota</taxon>
        <taxon>Fungi</taxon>
        <taxon>Dikarya</taxon>
        <taxon>Ascomycota</taxon>
        <taxon>Pezizomycotina</taxon>
        <taxon>Eurotiomycetes</taxon>
        <taxon>Eurotiomycetidae</taxon>
        <taxon>Eurotiales</taxon>
        <taxon>Aspergillaceae</taxon>
        <taxon>Penicillium</taxon>
    </lineage>
</organism>
<evidence type="ECO:0000259" key="4">
    <source>
        <dbReference type="Pfam" id="PF18313"/>
    </source>
</evidence>
<evidence type="ECO:0000256" key="2">
    <source>
        <dbReference type="ARBA" id="ARBA00022679"/>
    </source>
</evidence>
<proteinExistence type="inferred from homology"/>
<feature type="domain" description="Thiolase-like protein type 1 additional C-terminal" evidence="4">
    <location>
        <begin position="433"/>
        <end position="502"/>
    </location>
</feature>
<dbReference type="InterPro" id="IPR016039">
    <property type="entry name" value="Thiolase-like"/>
</dbReference>
<dbReference type="Pfam" id="PF18313">
    <property type="entry name" value="TLP1_add_C"/>
    <property type="match status" value="1"/>
</dbReference>